<keyword evidence="3" id="KW-1185">Reference proteome</keyword>
<gene>
    <name evidence="2" type="ORF">N7530_008422</name>
</gene>
<accession>A0A9X0BKW3</accession>
<sequence>MQSCGDACMSESPGQPSRRGAVSTSESGLPEMVISVSEYTISSAIHKIDFVGRLVPWPNVGLDVGQFLSGQASVCSHCCSPAYKQIKKDYLPFQFLTPAPPHTSFPIHFASSPGLFAASWPVKLLLGDLPRKPLSLALRRVLARLGPSDAARLTFLGTDSPINHAHDASTRQPQYLVNLQRAGRSTWSLDDALAGIHPGVSYQTYLGAKS</sequence>
<organism evidence="2 3">
    <name type="scientific">Penicillium desertorum</name>
    <dbReference type="NCBI Taxonomy" id="1303715"/>
    <lineage>
        <taxon>Eukaryota</taxon>
        <taxon>Fungi</taxon>
        <taxon>Dikarya</taxon>
        <taxon>Ascomycota</taxon>
        <taxon>Pezizomycotina</taxon>
        <taxon>Eurotiomycetes</taxon>
        <taxon>Eurotiomycetidae</taxon>
        <taxon>Eurotiales</taxon>
        <taxon>Aspergillaceae</taxon>
        <taxon>Penicillium</taxon>
    </lineage>
</organism>
<name>A0A9X0BKW3_9EURO</name>
<reference evidence="2" key="2">
    <citation type="journal article" date="2023" name="IMA Fungus">
        <title>Comparative genomic study of the Penicillium genus elucidates a diverse pangenome and 15 lateral gene transfer events.</title>
        <authorList>
            <person name="Petersen C."/>
            <person name="Sorensen T."/>
            <person name="Nielsen M.R."/>
            <person name="Sondergaard T.E."/>
            <person name="Sorensen J.L."/>
            <person name="Fitzpatrick D.A."/>
            <person name="Frisvad J.C."/>
            <person name="Nielsen K.L."/>
        </authorList>
    </citation>
    <scope>NUCLEOTIDE SEQUENCE</scope>
    <source>
        <strain evidence="2">IBT 17660</strain>
    </source>
</reference>
<reference evidence="2" key="1">
    <citation type="submission" date="2022-12" db="EMBL/GenBank/DDBJ databases">
        <authorList>
            <person name="Petersen C."/>
        </authorList>
    </citation>
    <scope>NUCLEOTIDE SEQUENCE</scope>
    <source>
        <strain evidence="2">IBT 17660</strain>
    </source>
</reference>
<feature type="region of interest" description="Disordered" evidence="1">
    <location>
        <begin position="1"/>
        <end position="26"/>
    </location>
</feature>
<protein>
    <submittedName>
        <fullName evidence="2">Uncharacterized protein</fullName>
    </submittedName>
</protein>
<proteinExistence type="predicted"/>
<dbReference type="AlphaFoldDB" id="A0A9X0BKW3"/>
<evidence type="ECO:0000256" key="1">
    <source>
        <dbReference type="SAM" id="MobiDB-lite"/>
    </source>
</evidence>
<evidence type="ECO:0000313" key="2">
    <source>
        <dbReference type="EMBL" id="KAJ5471065.1"/>
    </source>
</evidence>
<dbReference type="EMBL" id="JAPWDO010000005">
    <property type="protein sequence ID" value="KAJ5471065.1"/>
    <property type="molecule type" value="Genomic_DNA"/>
</dbReference>
<dbReference type="Proteomes" id="UP001147760">
    <property type="component" value="Unassembled WGS sequence"/>
</dbReference>
<comment type="caution">
    <text evidence="2">The sequence shown here is derived from an EMBL/GenBank/DDBJ whole genome shotgun (WGS) entry which is preliminary data.</text>
</comment>
<evidence type="ECO:0000313" key="3">
    <source>
        <dbReference type="Proteomes" id="UP001147760"/>
    </source>
</evidence>